<evidence type="ECO:0000313" key="3">
    <source>
        <dbReference type="EMBL" id="GEM12386.1"/>
    </source>
</evidence>
<evidence type="ECO:0000313" key="4">
    <source>
        <dbReference type="Proteomes" id="UP000321518"/>
    </source>
</evidence>
<dbReference type="OrthoDB" id="2119945at2759"/>
<feature type="domain" description="Domain of unknown function at the cortex 1" evidence="2">
    <location>
        <begin position="390"/>
        <end position="506"/>
    </location>
</feature>
<organism evidence="3 4">
    <name type="scientific">Rhodotorula toruloides</name>
    <name type="common">Yeast</name>
    <name type="synonym">Rhodosporidium toruloides</name>
    <dbReference type="NCBI Taxonomy" id="5286"/>
    <lineage>
        <taxon>Eukaryota</taxon>
        <taxon>Fungi</taxon>
        <taxon>Dikarya</taxon>
        <taxon>Basidiomycota</taxon>
        <taxon>Pucciniomycotina</taxon>
        <taxon>Microbotryomycetes</taxon>
        <taxon>Sporidiobolales</taxon>
        <taxon>Sporidiobolaceae</taxon>
        <taxon>Rhodotorula</taxon>
    </lineage>
</organism>
<dbReference type="Pfam" id="PF08588">
    <property type="entry name" value="Duc1"/>
    <property type="match status" value="2"/>
</dbReference>
<sequence length="507" mass="56414">MPRLEVRVGSDRFHTEVAWVNHTSRPTEIDTPLFTGRVLVLVRNFDGVTPDGSPPKRDAKYFEGRSRKFAILIEGRFKRRERVPLYTGDEVQFGSDFDYLPASFPMGPFNLGMKISHAIDPATYYEFKPPHGRPYIMSPYTACMNTFCAYPSPDALSRAVVLSHHSPSGPHEEGQIERGTFVPTEEVNGKRKWIERPHWSFLGLKGDPRVDAFLASHSHLFPASGTTTPSSHLAPPFRPSLDHRPSSLTLGTIPKSRTHEEDGTPIRSDSPSPTSEGTNGAAAEAIWGAPMFKQDDSRQGSGSSTPSADIPAPAPKKKKSGSKFSLASLMGALDVSGSGSSTPRENGNDHLLMADQLASPVDGRKRAQSVGMQYKPKPEVQKALGAWRFADEEIDVTEDTNFVFLDPDHPRSIAQRRKHFCIENGKHRKEFTYDPDIIYTASFFVPYFDFNTFDLKLGPIGMNVGSYFEDMPVRYTLRSTRMAPRPDGNEGPMEEEVFATISFRLVD</sequence>
<dbReference type="Proteomes" id="UP000321518">
    <property type="component" value="Unassembled WGS sequence"/>
</dbReference>
<dbReference type="PANTHER" id="PTHR34826:SF1">
    <property type="entry name" value="UPF0590 PROTEIN C594.01"/>
    <property type="match status" value="1"/>
</dbReference>
<reference evidence="3 4" key="1">
    <citation type="submission" date="2019-07" db="EMBL/GenBank/DDBJ databases">
        <title>Rhodotorula toruloides NBRC10032 genome sequencing.</title>
        <authorList>
            <person name="Shida Y."/>
            <person name="Takaku H."/>
            <person name="Ogasawara W."/>
            <person name="Mori K."/>
        </authorList>
    </citation>
    <scope>NUCLEOTIDE SEQUENCE [LARGE SCALE GENOMIC DNA]</scope>
    <source>
        <strain evidence="3 4">NBRC10032</strain>
    </source>
</reference>
<evidence type="ECO:0000256" key="1">
    <source>
        <dbReference type="SAM" id="MobiDB-lite"/>
    </source>
</evidence>
<feature type="region of interest" description="Disordered" evidence="1">
    <location>
        <begin position="224"/>
        <end position="280"/>
    </location>
</feature>
<feature type="compositionally biased region" description="Polar residues" evidence="1">
    <location>
        <begin position="267"/>
        <end position="278"/>
    </location>
</feature>
<evidence type="ECO:0000259" key="2">
    <source>
        <dbReference type="Pfam" id="PF08588"/>
    </source>
</evidence>
<comment type="caution">
    <text evidence="3">The sequence shown here is derived from an EMBL/GenBank/DDBJ whole genome shotgun (WGS) entry which is preliminary data.</text>
</comment>
<feature type="domain" description="Domain of unknown function at the cortex 1" evidence="2">
    <location>
        <begin position="3"/>
        <end position="169"/>
    </location>
</feature>
<dbReference type="PANTHER" id="PTHR34826">
    <property type="entry name" value="UPF0590 PROTEIN C409.17C"/>
    <property type="match status" value="1"/>
</dbReference>
<accession>A0A511KR82</accession>
<dbReference type="InterPro" id="IPR013897">
    <property type="entry name" value="Duc1"/>
</dbReference>
<protein>
    <submittedName>
        <fullName evidence="3">DUF1769 family protein</fullName>
    </submittedName>
</protein>
<dbReference type="AlphaFoldDB" id="A0A511KR82"/>
<proteinExistence type="predicted"/>
<name>A0A511KR82_RHOTO</name>
<dbReference type="EMBL" id="BJWK01000020">
    <property type="protein sequence ID" value="GEM12386.1"/>
    <property type="molecule type" value="Genomic_DNA"/>
</dbReference>
<feature type="region of interest" description="Disordered" evidence="1">
    <location>
        <begin position="293"/>
        <end position="322"/>
    </location>
</feature>
<gene>
    <name evidence="3" type="ORF">Rt10032_c20g6403</name>
</gene>